<dbReference type="Pfam" id="PF19610">
    <property type="entry name" value="DUF6115"/>
    <property type="match status" value="1"/>
</dbReference>
<dbReference type="EMBL" id="MIJE01000001">
    <property type="protein sequence ID" value="OEF98631.1"/>
    <property type="molecule type" value="Genomic_DNA"/>
</dbReference>
<dbReference type="STRING" id="766136.BHF68_02920"/>
<accession>A0A1E5G633</accession>
<evidence type="ECO:0000313" key="4">
    <source>
        <dbReference type="Proteomes" id="UP000094296"/>
    </source>
</evidence>
<name>A0A1E5G633_9FIRM</name>
<dbReference type="InterPro" id="IPR046118">
    <property type="entry name" value="DUF6115"/>
</dbReference>
<reference evidence="3 4" key="1">
    <citation type="submission" date="2016-09" db="EMBL/GenBank/DDBJ databases">
        <title>Draft genome sequence for the type strain of Desulfuribacillus alkaliarsenatis AHT28, an obligately anaerobic, sulfidogenic bacterium isolated from Russian soda lake sediments.</title>
        <authorList>
            <person name="Abin C.A."/>
            <person name="Hollibaugh J.T."/>
        </authorList>
    </citation>
    <scope>NUCLEOTIDE SEQUENCE [LARGE SCALE GENOMIC DNA]</scope>
    <source>
        <strain evidence="3 4">AHT28</strain>
    </source>
</reference>
<keyword evidence="4" id="KW-1185">Reference proteome</keyword>
<proteinExistence type="predicted"/>
<keyword evidence="1" id="KW-0175">Coiled coil</keyword>
<feature type="region of interest" description="Disordered" evidence="2">
    <location>
        <begin position="121"/>
        <end position="144"/>
    </location>
</feature>
<dbReference type="RefSeq" id="WP_069642123.1">
    <property type="nucleotide sequence ID" value="NZ_MIJE01000001.1"/>
</dbReference>
<comment type="caution">
    <text evidence="3">The sequence shown here is derived from an EMBL/GenBank/DDBJ whole genome shotgun (WGS) entry which is preliminary data.</text>
</comment>
<sequence length="188" mass="21633">MDFVLLVLGVGVMGIAYILFSKERKNISKKAPNSDEIKELESIIERHFLELQEENHKQNQAYLSDIAFLHKKVNTLEAKLRNLENYKKIDVKIDATNEYEIEAPTQSARYPHRQYVNNNSEYLPIDTESTQDLSNDNSDYDKSDENGIHSQVLILYKQGYSVEEIAKELNIMCGEAQLIIGLHNKNSI</sequence>
<dbReference type="AlphaFoldDB" id="A0A1E5G633"/>
<evidence type="ECO:0000256" key="1">
    <source>
        <dbReference type="SAM" id="Coils"/>
    </source>
</evidence>
<protein>
    <submittedName>
        <fullName evidence="3">Uncharacterized protein</fullName>
    </submittedName>
</protein>
<dbReference type="OrthoDB" id="1708317at2"/>
<organism evidence="3 4">
    <name type="scientific">Desulfuribacillus alkaliarsenatis</name>
    <dbReference type="NCBI Taxonomy" id="766136"/>
    <lineage>
        <taxon>Bacteria</taxon>
        <taxon>Bacillati</taxon>
        <taxon>Bacillota</taxon>
        <taxon>Desulfuribacillia</taxon>
        <taxon>Desulfuribacillales</taxon>
        <taxon>Desulfuribacillaceae</taxon>
        <taxon>Desulfuribacillus</taxon>
    </lineage>
</organism>
<feature type="coiled-coil region" evidence="1">
    <location>
        <begin position="37"/>
        <end position="86"/>
    </location>
</feature>
<gene>
    <name evidence="3" type="ORF">BHF68_02920</name>
</gene>
<feature type="compositionally biased region" description="Polar residues" evidence="2">
    <location>
        <begin position="121"/>
        <end position="137"/>
    </location>
</feature>
<dbReference type="Proteomes" id="UP000094296">
    <property type="component" value="Unassembled WGS sequence"/>
</dbReference>
<evidence type="ECO:0000313" key="3">
    <source>
        <dbReference type="EMBL" id="OEF98631.1"/>
    </source>
</evidence>
<evidence type="ECO:0000256" key="2">
    <source>
        <dbReference type="SAM" id="MobiDB-lite"/>
    </source>
</evidence>